<name>A0AA40AK77_9PEZI</name>
<organism evidence="1 2">
    <name type="scientific">Lasiosphaeria miniovina</name>
    <dbReference type="NCBI Taxonomy" id="1954250"/>
    <lineage>
        <taxon>Eukaryota</taxon>
        <taxon>Fungi</taxon>
        <taxon>Dikarya</taxon>
        <taxon>Ascomycota</taxon>
        <taxon>Pezizomycotina</taxon>
        <taxon>Sordariomycetes</taxon>
        <taxon>Sordariomycetidae</taxon>
        <taxon>Sordariales</taxon>
        <taxon>Lasiosphaeriaceae</taxon>
        <taxon>Lasiosphaeria</taxon>
    </lineage>
</organism>
<keyword evidence="2" id="KW-1185">Reference proteome</keyword>
<evidence type="ECO:0000313" key="2">
    <source>
        <dbReference type="Proteomes" id="UP001172101"/>
    </source>
</evidence>
<proteinExistence type="predicted"/>
<dbReference type="EMBL" id="JAUIRO010000004">
    <property type="protein sequence ID" value="KAK0717297.1"/>
    <property type="molecule type" value="Genomic_DNA"/>
</dbReference>
<comment type="caution">
    <text evidence="1">The sequence shown here is derived from an EMBL/GenBank/DDBJ whole genome shotgun (WGS) entry which is preliminary data.</text>
</comment>
<protein>
    <submittedName>
        <fullName evidence="1">Uncharacterized protein</fullName>
    </submittedName>
</protein>
<dbReference type="AlphaFoldDB" id="A0AA40AK77"/>
<reference evidence="1" key="1">
    <citation type="submission" date="2023-06" db="EMBL/GenBank/DDBJ databases">
        <title>Genome-scale phylogeny and comparative genomics of the fungal order Sordariales.</title>
        <authorList>
            <consortium name="Lawrence Berkeley National Laboratory"/>
            <person name="Hensen N."/>
            <person name="Bonometti L."/>
            <person name="Westerberg I."/>
            <person name="Brannstrom I.O."/>
            <person name="Guillou S."/>
            <person name="Cros-Aarteil S."/>
            <person name="Calhoun S."/>
            <person name="Haridas S."/>
            <person name="Kuo A."/>
            <person name="Mondo S."/>
            <person name="Pangilinan J."/>
            <person name="Riley R."/>
            <person name="LaButti K."/>
            <person name="Andreopoulos B."/>
            <person name="Lipzen A."/>
            <person name="Chen C."/>
            <person name="Yanf M."/>
            <person name="Daum C."/>
            <person name="Ng V."/>
            <person name="Clum A."/>
            <person name="Steindorff A."/>
            <person name="Ohm R."/>
            <person name="Martin F."/>
            <person name="Silar P."/>
            <person name="Natvig D."/>
            <person name="Lalanne C."/>
            <person name="Gautier V."/>
            <person name="Ament-velasquez S.L."/>
            <person name="Kruys A."/>
            <person name="Hutchinson M.I."/>
            <person name="Powell A.J."/>
            <person name="Barry K."/>
            <person name="Miller A.N."/>
            <person name="Grigoriev I.V."/>
            <person name="Debuchy R."/>
            <person name="Gladieux P."/>
            <person name="Thoren M.H."/>
            <person name="Johannesson H."/>
        </authorList>
    </citation>
    <scope>NUCLEOTIDE SEQUENCE</scope>
    <source>
        <strain evidence="1">SMH2392-1A</strain>
    </source>
</reference>
<sequence>MMTLTSKSSLIPTGVSLFGAIGGAATAVVAMTPSDEKDVPPPRPPLECYWRNDTIEPKRILVRTPVKKEVSKTYNTRDSLVVTHPTTSLAISGLSMGERTGSRVFHHLWPYV</sequence>
<evidence type="ECO:0000313" key="1">
    <source>
        <dbReference type="EMBL" id="KAK0717297.1"/>
    </source>
</evidence>
<accession>A0AA40AK77</accession>
<gene>
    <name evidence="1" type="ORF">B0T26DRAFT_775457</name>
</gene>
<dbReference type="GeneID" id="85329864"/>
<dbReference type="RefSeq" id="XP_060296090.1">
    <property type="nucleotide sequence ID" value="XM_060446594.1"/>
</dbReference>
<dbReference type="Proteomes" id="UP001172101">
    <property type="component" value="Unassembled WGS sequence"/>
</dbReference>